<reference evidence="2" key="1">
    <citation type="submission" date="2014-09" db="EMBL/GenBank/DDBJ databases">
        <authorList>
            <person name="Magalhaes I.L.F."/>
            <person name="Oliveira U."/>
            <person name="Santos F.R."/>
            <person name="Vidigal T.H.D.A."/>
            <person name="Brescovit A.D."/>
            <person name="Santos A.J."/>
        </authorList>
    </citation>
    <scope>NUCLEOTIDE SEQUENCE</scope>
    <source>
        <tissue evidence="2">Shoot tissue taken approximately 20 cm above the soil surface</tissue>
    </source>
</reference>
<proteinExistence type="predicted"/>
<feature type="region of interest" description="Disordered" evidence="1">
    <location>
        <begin position="20"/>
        <end position="40"/>
    </location>
</feature>
<sequence>MQYLYSYPDRLGMFAEHGSEDQLEDRQEGLHVPPGSAPAE</sequence>
<dbReference type="EMBL" id="GBRH01197864">
    <property type="protein sequence ID" value="JAE00032.1"/>
    <property type="molecule type" value="Transcribed_RNA"/>
</dbReference>
<protein>
    <submittedName>
        <fullName evidence="2">Uncharacterized protein</fullName>
    </submittedName>
</protein>
<evidence type="ECO:0000313" key="2">
    <source>
        <dbReference type="EMBL" id="JAE00032.1"/>
    </source>
</evidence>
<accession>A0A0A9EIX4</accession>
<feature type="compositionally biased region" description="Basic and acidic residues" evidence="1">
    <location>
        <begin position="20"/>
        <end position="29"/>
    </location>
</feature>
<dbReference type="AlphaFoldDB" id="A0A0A9EIX4"/>
<reference evidence="2" key="2">
    <citation type="journal article" date="2015" name="Data Brief">
        <title>Shoot transcriptome of the giant reed, Arundo donax.</title>
        <authorList>
            <person name="Barrero R.A."/>
            <person name="Guerrero F.D."/>
            <person name="Moolhuijzen P."/>
            <person name="Goolsby J.A."/>
            <person name="Tidwell J."/>
            <person name="Bellgard S.E."/>
            <person name="Bellgard M.I."/>
        </authorList>
    </citation>
    <scope>NUCLEOTIDE SEQUENCE</scope>
    <source>
        <tissue evidence="2">Shoot tissue taken approximately 20 cm above the soil surface</tissue>
    </source>
</reference>
<evidence type="ECO:0000256" key="1">
    <source>
        <dbReference type="SAM" id="MobiDB-lite"/>
    </source>
</evidence>
<name>A0A0A9EIX4_ARUDO</name>
<organism evidence="2">
    <name type="scientific">Arundo donax</name>
    <name type="common">Giant reed</name>
    <name type="synonym">Donax arundinaceus</name>
    <dbReference type="NCBI Taxonomy" id="35708"/>
    <lineage>
        <taxon>Eukaryota</taxon>
        <taxon>Viridiplantae</taxon>
        <taxon>Streptophyta</taxon>
        <taxon>Embryophyta</taxon>
        <taxon>Tracheophyta</taxon>
        <taxon>Spermatophyta</taxon>
        <taxon>Magnoliopsida</taxon>
        <taxon>Liliopsida</taxon>
        <taxon>Poales</taxon>
        <taxon>Poaceae</taxon>
        <taxon>PACMAD clade</taxon>
        <taxon>Arundinoideae</taxon>
        <taxon>Arundineae</taxon>
        <taxon>Arundo</taxon>
    </lineage>
</organism>